<dbReference type="PANTHER" id="PTHR30111">
    <property type="entry name" value="33 KDA CHAPERONIN"/>
    <property type="match status" value="1"/>
</dbReference>
<dbReference type="RefSeq" id="WP_022792090.1">
    <property type="nucleotide sequence ID" value="NZ_ATUU01000006.1"/>
</dbReference>
<dbReference type="GO" id="GO:0042026">
    <property type="term" value="P:protein refolding"/>
    <property type="evidence" value="ECO:0007669"/>
    <property type="project" value="TreeGrafter"/>
</dbReference>
<dbReference type="SUPFAM" id="SSF118352">
    <property type="entry name" value="HSP33 redox switch-like"/>
    <property type="match status" value="1"/>
</dbReference>
<dbReference type="eggNOG" id="COG1281">
    <property type="taxonomic scope" value="Bacteria"/>
</dbReference>
<evidence type="ECO:0000256" key="7">
    <source>
        <dbReference type="SAM" id="Phobius"/>
    </source>
</evidence>
<dbReference type="InterPro" id="IPR016153">
    <property type="entry name" value="Heat_shock_Hsp33_N"/>
</dbReference>
<evidence type="ECO:0000313" key="8">
    <source>
        <dbReference type="EMBL" id="KRN30509.1"/>
    </source>
</evidence>
<feature type="transmembrane region" description="Helical" evidence="7">
    <location>
        <begin position="35"/>
        <end position="58"/>
    </location>
</feature>
<dbReference type="PIRSF" id="PIRSF005261">
    <property type="entry name" value="Heat_shock_Hsp33"/>
    <property type="match status" value="1"/>
</dbReference>
<dbReference type="InterPro" id="IPR016154">
    <property type="entry name" value="Heat_shock_Hsp33_C"/>
</dbReference>
<keyword evidence="7" id="KW-0472">Membrane</keyword>
<comment type="function">
    <text evidence="6">Redox regulated molecular chaperone. Protects both thermally unfolding and oxidatively damaged proteins from irreversible aggregation. Plays an important role in the bacterial defense system toward oxidative stress.</text>
</comment>
<dbReference type="InParanoid" id="A0A0R2G0A7"/>
<proteinExistence type="inferred from homology"/>
<dbReference type="Gene3D" id="3.55.30.10">
    <property type="entry name" value="Hsp33 domain"/>
    <property type="match status" value="1"/>
</dbReference>
<evidence type="ECO:0000256" key="2">
    <source>
        <dbReference type="ARBA" id="ARBA00022833"/>
    </source>
</evidence>
<dbReference type="Proteomes" id="UP000051296">
    <property type="component" value="Unassembled WGS sequence"/>
</dbReference>
<dbReference type="PANTHER" id="PTHR30111:SF1">
    <property type="entry name" value="33 KDA CHAPERONIN"/>
    <property type="match status" value="1"/>
</dbReference>
<sequence length="298" mass="32198">MTDKLVRAVTKNGNFRAISVDATQMMNQVAKYHDASTLAITILGRALLGGLLLANALLKDQERLAMTIDGGGPAGKIVVETSAEGQVRGYVTNPQVTLPKKADGSEDVAAAVGTNGYLTVTKEMGEDTEPFTGKVQLATGEIGDDITYYMAKSEQIPSAVAVSVDINDDHTIKAAGGFMVSTLPDATDEELAALESRLESFPSIASILEREHEPLALLNKLFGKDQIKALSSTDVTLYPELTKAQYARMLKTLPLEQLKEMLADDHGVQVEDRFTGKQIRFDQAELTSIIKSVEEQHD</sequence>
<organism evidence="8 9">
    <name type="scientific">Weissella halotolerans DSM 20190</name>
    <dbReference type="NCBI Taxonomy" id="1123500"/>
    <lineage>
        <taxon>Bacteria</taxon>
        <taxon>Bacillati</taxon>
        <taxon>Bacillota</taxon>
        <taxon>Bacilli</taxon>
        <taxon>Lactobacillales</taxon>
        <taxon>Lactobacillaceae</taxon>
        <taxon>Weissella</taxon>
    </lineage>
</organism>
<evidence type="ECO:0000256" key="3">
    <source>
        <dbReference type="ARBA" id="ARBA00023157"/>
    </source>
</evidence>
<keyword evidence="5 6" id="KW-0676">Redox-active center</keyword>
<dbReference type="FunCoup" id="A0A0R2G0A7">
    <property type="interactions" value="108"/>
</dbReference>
<dbReference type="AlphaFoldDB" id="A0A0R2G0A7"/>
<keyword evidence="4 6" id="KW-0143">Chaperone</keyword>
<keyword evidence="8" id="KW-0346">Stress response</keyword>
<protein>
    <recommendedName>
        <fullName evidence="6">33 kDa chaperonin</fullName>
    </recommendedName>
    <alternativeName>
        <fullName evidence="6">Heat shock protein 33 homolog</fullName>
        <shortName evidence="6">HSP33</shortName>
    </alternativeName>
</protein>
<dbReference type="SUPFAM" id="SSF64397">
    <property type="entry name" value="Hsp33 domain"/>
    <property type="match status" value="1"/>
</dbReference>
<keyword evidence="9" id="KW-1185">Reference proteome</keyword>
<keyword evidence="7" id="KW-1133">Transmembrane helix</keyword>
<comment type="caution">
    <text evidence="8">The sequence shown here is derived from an EMBL/GenBank/DDBJ whole genome shotgun (WGS) entry which is preliminary data.</text>
</comment>
<dbReference type="GO" id="GO:0005737">
    <property type="term" value="C:cytoplasm"/>
    <property type="evidence" value="ECO:0007669"/>
    <property type="project" value="UniProtKB-SubCell"/>
</dbReference>
<evidence type="ECO:0000313" key="9">
    <source>
        <dbReference type="Proteomes" id="UP000051296"/>
    </source>
</evidence>
<comment type="caution">
    <text evidence="6">Lacks conserved residue(s) required for the propagation of feature annotation.</text>
</comment>
<keyword evidence="1 6" id="KW-0963">Cytoplasm</keyword>
<comment type="similarity">
    <text evidence="6">Belongs to the HSP33 family.</text>
</comment>
<name>A0A0R2G0A7_9LACO</name>
<dbReference type="InterPro" id="IPR000397">
    <property type="entry name" value="Heat_shock_Hsp33"/>
</dbReference>
<dbReference type="OrthoDB" id="9776534at2"/>
<dbReference type="Pfam" id="PF01430">
    <property type="entry name" value="HSP33"/>
    <property type="match status" value="1"/>
</dbReference>
<reference evidence="8 9" key="1">
    <citation type="journal article" date="2015" name="Genome Announc.">
        <title>Expanding the biotechnology potential of lactobacilli through comparative genomics of 213 strains and associated genera.</title>
        <authorList>
            <person name="Sun Z."/>
            <person name="Harris H.M."/>
            <person name="McCann A."/>
            <person name="Guo C."/>
            <person name="Argimon S."/>
            <person name="Zhang W."/>
            <person name="Yang X."/>
            <person name="Jeffery I.B."/>
            <person name="Cooney J.C."/>
            <person name="Kagawa T.F."/>
            <person name="Liu W."/>
            <person name="Song Y."/>
            <person name="Salvetti E."/>
            <person name="Wrobel A."/>
            <person name="Rasinkangas P."/>
            <person name="Parkhill J."/>
            <person name="Rea M.C."/>
            <person name="O'Sullivan O."/>
            <person name="Ritari J."/>
            <person name="Douillard F.P."/>
            <person name="Paul Ross R."/>
            <person name="Yang R."/>
            <person name="Briner A.E."/>
            <person name="Felis G.E."/>
            <person name="de Vos W.M."/>
            <person name="Barrangou R."/>
            <person name="Klaenhammer T.R."/>
            <person name="Caufield P.W."/>
            <person name="Cui Y."/>
            <person name="Zhang H."/>
            <person name="O'Toole P.W."/>
        </authorList>
    </citation>
    <scope>NUCLEOTIDE SEQUENCE [LARGE SCALE GENOMIC DNA]</scope>
    <source>
        <strain evidence="8 9">DSM 20190</strain>
    </source>
</reference>
<comment type="subcellular location">
    <subcellularLocation>
        <location evidence="6">Cytoplasm</location>
    </subcellularLocation>
</comment>
<keyword evidence="2 6" id="KW-0862">Zinc</keyword>
<accession>A0A0R2G0A7</accession>
<dbReference type="PATRIC" id="fig|1123500.6.peg.1335"/>
<gene>
    <name evidence="6" type="primary">hslO</name>
    <name evidence="8" type="ORF">IV68_GL001335</name>
</gene>
<evidence type="ECO:0000256" key="4">
    <source>
        <dbReference type="ARBA" id="ARBA00023186"/>
    </source>
</evidence>
<evidence type="ECO:0000256" key="6">
    <source>
        <dbReference type="HAMAP-Rule" id="MF_00117"/>
    </source>
</evidence>
<evidence type="ECO:0000256" key="5">
    <source>
        <dbReference type="ARBA" id="ARBA00023284"/>
    </source>
</evidence>
<dbReference type="NCBIfam" id="NF001033">
    <property type="entry name" value="PRK00114.1"/>
    <property type="match status" value="1"/>
</dbReference>
<comment type="PTM">
    <text evidence="6">Under oxidizing conditions two disulfide bonds are formed involving the reactive cysteines. Under reducing conditions zinc is bound to the reactive cysteines and the protein is inactive.</text>
</comment>
<dbReference type="GO" id="GO:0044183">
    <property type="term" value="F:protein folding chaperone"/>
    <property type="evidence" value="ECO:0007669"/>
    <property type="project" value="TreeGrafter"/>
</dbReference>
<keyword evidence="3 6" id="KW-1015">Disulfide bond</keyword>
<dbReference type="CDD" id="cd00498">
    <property type="entry name" value="Hsp33"/>
    <property type="match status" value="1"/>
</dbReference>
<dbReference type="GO" id="GO:0051082">
    <property type="term" value="F:unfolded protein binding"/>
    <property type="evidence" value="ECO:0007669"/>
    <property type="project" value="UniProtKB-UniRule"/>
</dbReference>
<evidence type="ECO:0000256" key="1">
    <source>
        <dbReference type="ARBA" id="ARBA00022490"/>
    </source>
</evidence>
<dbReference type="Gene3D" id="3.90.1280.10">
    <property type="entry name" value="HSP33 redox switch-like"/>
    <property type="match status" value="1"/>
</dbReference>
<dbReference type="HAMAP" id="MF_00117">
    <property type="entry name" value="HslO"/>
    <property type="match status" value="1"/>
</dbReference>
<dbReference type="EMBL" id="JQAX01000006">
    <property type="protein sequence ID" value="KRN30509.1"/>
    <property type="molecule type" value="Genomic_DNA"/>
</dbReference>
<keyword evidence="7" id="KW-0812">Transmembrane</keyword>